<dbReference type="Proteomes" id="UP000494178">
    <property type="component" value="Unassembled WGS sequence"/>
</dbReference>
<dbReference type="EMBL" id="BLAM01000123">
    <property type="protein sequence ID" value="GET06209.1"/>
    <property type="molecule type" value="Genomic_DNA"/>
</dbReference>
<proteinExistence type="predicted"/>
<protein>
    <recommendedName>
        <fullName evidence="5">Conjugal transfer protein TrbC</fullName>
    </recommendedName>
</protein>
<organism evidence="2">
    <name type="scientific">Ligilactobacillus agilis</name>
    <dbReference type="NCBI Taxonomy" id="1601"/>
    <lineage>
        <taxon>Bacteria</taxon>
        <taxon>Bacillati</taxon>
        <taxon>Bacillota</taxon>
        <taxon>Bacilli</taxon>
        <taxon>Lactobacillales</taxon>
        <taxon>Lactobacillaceae</taxon>
        <taxon>Ligilactobacillus</taxon>
    </lineage>
</organism>
<dbReference type="Proteomes" id="UP000494160">
    <property type="component" value="Unassembled WGS sequence"/>
</dbReference>
<dbReference type="AlphaFoldDB" id="A0A6F9XLT5"/>
<feature type="transmembrane region" description="Helical" evidence="1">
    <location>
        <begin position="35"/>
        <end position="55"/>
    </location>
</feature>
<evidence type="ECO:0000313" key="2">
    <source>
        <dbReference type="EMBL" id="GET06209.1"/>
    </source>
</evidence>
<keyword evidence="1" id="KW-0472">Membrane</keyword>
<evidence type="ECO:0000256" key="1">
    <source>
        <dbReference type="SAM" id="Phobius"/>
    </source>
</evidence>
<evidence type="ECO:0008006" key="5">
    <source>
        <dbReference type="Google" id="ProtNLM"/>
    </source>
</evidence>
<reference evidence="3" key="2">
    <citation type="submission" date="2019-10" db="EMBL/GenBank/DDBJ databases">
        <title>Lactobacillus agilis SY111 Whole Genome Sequencing Project.</title>
        <authorList>
            <person name="Suzuki S."/>
            <person name="Endo A."/>
            <person name="Maeno S."/>
            <person name="Shiwa Y."/>
            <person name="Matsutani M."/>
            <person name="Kajikawa A."/>
        </authorList>
    </citation>
    <scope>NUCLEOTIDE SEQUENCE</scope>
    <source>
        <strain evidence="3">SY111</strain>
    </source>
</reference>
<keyword evidence="1" id="KW-1133">Transmembrane helix</keyword>
<accession>A0A6F9XLT5</accession>
<reference evidence="2" key="3">
    <citation type="submission" date="2019-10" db="EMBL/GenBank/DDBJ databases">
        <title>Lactobacillus agilis SY212 Whole Genome Sequencing Project.</title>
        <authorList>
            <person name="Suzuki S."/>
            <person name="Endo A."/>
            <person name="Maeno S."/>
            <person name="Shiwa Y."/>
            <person name="Matsutani M."/>
            <person name="Kajikawa A."/>
        </authorList>
    </citation>
    <scope>NUCLEOTIDE SEQUENCE</scope>
    <source>
        <strain evidence="2">SY212</strain>
    </source>
</reference>
<dbReference type="RefSeq" id="WP_172576521.1">
    <property type="nucleotide sequence ID" value="NZ_BLAM01000123.1"/>
</dbReference>
<gene>
    <name evidence="4" type="ORF">SN811_04910</name>
    <name evidence="3" type="ORF">SY111_00780</name>
    <name evidence="2" type="ORF">SY212_12390</name>
</gene>
<evidence type="ECO:0000313" key="4">
    <source>
        <dbReference type="EMBL" id="GET11991.1"/>
    </source>
</evidence>
<sequence>MLNQLRLAYFTGLAAADPFTAAKGLFDGWAGKFRLVATGVFVLVLVISGIVYSAGGRELKGAAKKKMGDTIIGVIVVSGGAMFVAWLLAFVQQNGLN</sequence>
<dbReference type="EMBL" id="BLAP01000026">
    <property type="protein sequence ID" value="GET11991.1"/>
    <property type="molecule type" value="Genomic_DNA"/>
</dbReference>
<reference evidence="4" key="1">
    <citation type="submission" date="2019-10" db="EMBL/GenBank/DDBJ databases">
        <title>Lactobacillus agilis SN811 Whole Genome Sequencing Project.</title>
        <authorList>
            <person name="Suzuki S."/>
            <person name="Endo A."/>
            <person name="Maeno S."/>
            <person name="Shiwa Y."/>
            <person name="Matsutani M."/>
            <person name="Kajikawa A."/>
        </authorList>
    </citation>
    <scope>NUCLEOTIDE SEQUENCE</scope>
    <source>
        <strain evidence="4">SN811</strain>
    </source>
</reference>
<comment type="caution">
    <text evidence="2">The sequence shown here is derived from an EMBL/GenBank/DDBJ whole genome shotgun (WGS) entry which is preliminary data.</text>
</comment>
<keyword evidence="1" id="KW-0812">Transmembrane</keyword>
<name>A0A6F9XLT5_9LACO</name>
<dbReference type="Proteomes" id="UP000494265">
    <property type="component" value="Unassembled WGS sequence"/>
</dbReference>
<feature type="transmembrane region" description="Helical" evidence="1">
    <location>
        <begin position="67"/>
        <end position="91"/>
    </location>
</feature>
<dbReference type="EMBL" id="BLAN01000004">
    <property type="protein sequence ID" value="GET07454.1"/>
    <property type="molecule type" value="Genomic_DNA"/>
</dbReference>
<evidence type="ECO:0000313" key="3">
    <source>
        <dbReference type="EMBL" id="GET07454.1"/>
    </source>
</evidence>